<reference evidence="5 6" key="1">
    <citation type="submission" date="2014-04" db="EMBL/GenBank/DDBJ databases">
        <title>Aquimarina sp. 22II-S11-z7 Genome Sequencing.</title>
        <authorList>
            <person name="Lai Q."/>
        </authorList>
    </citation>
    <scope>NUCLEOTIDE SEQUENCE [LARGE SCALE GENOMIC DNA]</scope>
    <source>
        <strain evidence="5 6">22II-S11-z7</strain>
    </source>
</reference>
<proteinExistence type="predicted"/>
<keyword evidence="3" id="KW-0804">Transcription</keyword>
<dbReference type="Pfam" id="PF02311">
    <property type="entry name" value="AraC_binding"/>
    <property type="match status" value="1"/>
</dbReference>
<dbReference type="InterPro" id="IPR018060">
    <property type="entry name" value="HTH_AraC"/>
</dbReference>
<evidence type="ECO:0000256" key="1">
    <source>
        <dbReference type="ARBA" id="ARBA00023015"/>
    </source>
</evidence>
<dbReference type="PANTHER" id="PTHR43280:SF32">
    <property type="entry name" value="TRANSCRIPTIONAL REGULATORY PROTEIN"/>
    <property type="match status" value="1"/>
</dbReference>
<dbReference type="eggNOG" id="COG2207">
    <property type="taxonomic scope" value="Bacteria"/>
</dbReference>
<evidence type="ECO:0000313" key="6">
    <source>
        <dbReference type="Proteomes" id="UP000023541"/>
    </source>
</evidence>
<dbReference type="EMBL" id="AQRA01000006">
    <property type="protein sequence ID" value="EZH73362.1"/>
    <property type="molecule type" value="Genomic_DNA"/>
</dbReference>
<dbReference type="PANTHER" id="PTHR43280">
    <property type="entry name" value="ARAC-FAMILY TRANSCRIPTIONAL REGULATOR"/>
    <property type="match status" value="1"/>
</dbReference>
<accession>A0A023BTM0</accession>
<dbReference type="InterPro" id="IPR037923">
    <property type="entry name" value="HTH-like"/>
</dbReference>
<organism evidence="5 6">
    <name type="scientific">Aquimarina atlantica</name>
    <dbReference type="NCBI Taxonomy" id="1317122"/>
    <lineage>
        <taxon>Bacteria</taxon>
        <taxon>Pseudomonadati</taxon>
        <taxon>Bacteroidota</taxon>
        <taxon>Flavobacteriia</taxon>
        <taxon>Flavobacteriales</taxon>
        <taxon>Flavobacteriaceae</taxon>
        <taxon>Aquimarina</taxon>
    </lineage>
</organism>
<dbReference type="STRING" id="1317122.ATO12_20390"/>
<evidence type="ECO:0000313" key="5">
    <source>
        <dbReference type="EMBL" id="EZH73362.1"/>
    </source>
</evidence>
<dbReference type="Pfam" id="PF12833">
    <property type="entry name" value="HTH_18"/>
    <property type="match status" value="1"/>
</dbReference>
<sequence>MNHYLNTTMEIKNPSDFKERFLTDATYSFCEICDKGWSEGYHNFLEVASLEEIKSLHKHTAFESARRKFYTAILLTSGTVHETIGFNTYTFSEGTLYFIPEYQLHTIHQWSEDVKGYHCIFDADYFLLCLKHQIKLNEFPFFQSEKPPFVQLTKPEKETVIKLFEKLKVEFCNRKTFNDDLLVRLYLNALLLETERMFKEQHNSNDENLSRKEQLVARFKRLVTKHLIEHKQITEYAQLLHINPHYLNDTVREITGKSASAYVHSQLMFEAKAYLIQTNNTIARISDELNFTEPSYFCRFFKKHAGKTPSGFRSIYRHHN</sequence>
<dbReference type="InterPro" id="IPR003313">
    <property type="entry name" value="AraC-bd"/>
</dbReference>
<keyword evidence="1" id="KW-0805">Transcription regulation</keyword>
<evidence type="ECO:0000256" key="3">
    <source>
        <dbReference type="ARBA" id="ARBA00023163"/>
    </source>
</evidence>
<dbReference type="SUPFAM" id="SSF51215">
    <property type="entry name" value="Regulatory protein AraC"/>
    <property type="match status" value="1"/>
</dbReference>
<dbReference type="SMART" id="SM00342">
    <property type="entry name" value="HTH_ARAC"/>
    <property type="match status" value="1"/>
</dbReference>
<dbReference type="PROSITE" id="PS01124">
    <property type="entry name" value="HTH_ARAC_FAMILY_2"/>
    <property type="match status" value="1"/>
</dbReference>
<dbReference type="Proteomes" id="UP000023541">
    <property type="component" value="Unassembled WGS sequence"/>
</dbReference>
<feature type="domain" description="HTH araC/xylS-type" evidence="4">
    <location>
        <begin position="217"/>
        <end position="315"/>
    </location>
</feature>
<gene>
    <name evidence="5" type="ORF">ATO12_20390</name>
</gene>
<protein>
    <recommendedName>
        <fullName evidence="4">HTH araC/xylS-type domain-containing protein</fullName>
    </recommendedName>
</protein>
<evidence type="ECO:0000256" key="2">
    <source>
        <dbReference type="ARBA" id="ARBA00023125"/>
    </source>
</evidence>
<dbReference type="GO" id="GO:0003700">
    <property type="term" value="F:DNA-binding transcription factor activity"/>
    <property type="evidence" value="ECO:0007669"/>
    <property type="project" value="InterPro"/>
</dbReference>
<comment type="caution">
    <text evidence="5">The sequence shown here is derived from an EMBL/GenBank/DDBJ whole genome shotgun (WGS) entry which is preliminary data.</text>
</comment>
<dbReference type="RefSeq" id="WP_034243424.1">
    <property type="nucleotide sequence ID" value="NZ_AQRA01000006.1"/>
</dbReference>
<dbReference type="InterPro" id="IPR009057">
    <property type="entry name" value="Homeodomain-like_sf"/>
</dbReference>
<evidence type="ECO:0000259" key="4">
    <source>
        <dbReference type="PROSITE" id="PS01124"/>
    </source>
</evidence>
<dbReference type="GO" id="GO:0043565">
    <property type="term" value="F:sequence-specific DNA binding"/>
    <property type="evidence" value="ECO:0007669"/>
    <property type="project" value="InterPro"/>
</dbReference>
<name>A0A023BTM0_9FLAO</name>
<dbReference type="Gene3D" id="1.10.10.60">
    <property type="entry name" value="Homeodomain-like"/>
    <property type="match status" value="1"/>
</dbReference>
<keyword evidence="6" id="KW-1185">Reference proteome</keyword>
<keyword evidence="2" id="KW-0238">DNA-binding</keyword>
<dbReference type="SUPFAM" id="SSF46689">
    <property type="entry name" value="Homeodomain-like"/>
    <property type="match status" value="1"/>
</dbReference>
<dbReference type="AlphaFoldDB" id="A0A023BTM0"/>